<evidence type="ECO:0000313" key="1">
    <source>
        <dbReference type="EMBL" id="TRZ08493.1"/>
    </source>
</evidence>
<dbReference type="EMBL" id="SWJQ01001338">
    <property type="protein sequence ID" value="TRZ08493.1"/>
    <property type="molecule type" value="Genomic_DNA"/>
</dbReference>
<reference evidence="1" key="1">
    <citation type="submission" date="2019-04" db="EMBL/GenBank/DDBJ databases">
        <title>Genome assembly of Zosterops borbonicus 15179.</title>
        <authorList>
            <person name="Leroy T."/>
            <person name="Anselmetti Y."/>
            <person name="Tilak M.-K."/>
            <person name="Nabholz B."/>
        </authorList>
    </citation>
    <scope>NUCLEOTIDE SEQUENCE</scope>
    <source>
        <strain evidence="1">HGM_15179</strain>
        <tissue evidence="1">Muscle</tissue>
    </source>
</reference>
<dbReference type="Proteomes" id="UP000796761">
    <property type="component" value="Unassembled WGS sequence"/>
</dbReference>
<gene>
    <name evidence="1" type="ORF">HGM15179_018615</name>
</gene>
<protein>
    <submittedName>
        <fullName evidence="1">Uncharacterized protein</fullName>
    </submittedName>
</protein>
<feature type="non-terminal residue" evidence="1">
    <location>
        <position position="53"/>
    </location>
</feature>
<feature type="non-terminal residue" evidence="1">
    <location>
        <position position="1"/>
    </location>
</feature>
<accession>A0A8K1DA82</accession>
<keyword evidence="2" id="KW-1185">Reference proteome</keyword>
<name>A0A8K1DA82_9PASS</name>
<proteinExistence type="predicted"/>
<organism evidence="1 2">
    <name type="scientific">Zosterops borbonicus</name>
    <dbReference type="NCBI Taxonomy" id="364589"/>
    <lineage>
        <taxon>Eukaryota</taxon>
        <taxon>Metazoa</taxon>
        <taxon>Chordata</taxon>
        <taxon>Craniata</taxon>
        <taxon>Vertebrata</taxon>
        <taxon>Euteleostomi</taxon>
        <taxon>Archelosauria</taxon>
        <taxon>Archosauria</taxon>
        <taxon>Dinosauria</taxon>
        <taxon>Saurischia</taxon>
        <taxon>Theropoda</taxon>
        <taxon>Coelurosauria</taxon>
        <taxon>Aves</taxon>
        <taxon>Neognathae</taxon>
        <taxon>Neoaves</taxon>
        <taxon>Telluraves</taxon>
        <taxon>Australaves</taxon>
        <taxon>Passeriformes</taxon>
        <taxon>Sylvioidea</taxon>
        <taxon>Zosteropidae</taxon>
        <taxon>Zosterops</taxon>
    </lineage>
</organism>
<evidence type="ECO:0000313" key="2">
    <source>
        <dbReference type="Proteomes" id="UP000796761"/>
    </source>
</evidence>
<dbReference type="AlphaFoldDB" id="A0A8K1DA82"/>
<sequence length="53" mass="6261">AEQSDSPVKIPERRCAAWRGRFVNLFYLPWLNCIWNGEPEQRTGHYLHCTQGE</sequence>
<comment type="caution">
    <text evidence="1">The sequence shown here is derived from an EMBL/GenBank/DDBJ whole genome shotgun (WGS) entry which is preliminary data.</text>
</comment>